<reference evidence="1" key="1">
    <citation type="submission" date="2022-02" db="EMBL/GenBank/DDBJ databases">
        <title>Plant Genome Project.</title>
        <authorList>
            <person name="Zhang R.-G."/>
        </authorList>
    </citation>
    <scope>NUCLEOTIDE SEQUENCE</scope>
    <source>
        <strain evidence="1">AT1</strain>
    </source>
</reference>
<dbReference type="Proteomes" id="UP001062846">
    <property type="component" value="Chromosome 10"/>
</dbReference>
<gene>
    <name evidence="1" type="ORF">RHMOL_Rhmol10G0252100</name>
</gene>
<accession>A0ACC0M605</accession>
<dbReference type="EMBL" id="CM046397">
    <property type="protein sequence ID" value="KAI8536375.1"/>
    <property type="molecule type" value="Genomic_DNA"/>
</dbReference>
<sequence>MEIREEGYHEVGGWRRRGGCWTLRRGGCRIPVAAAVCPPPPKKKRHCWYGKTGKREPPKNGYFKPPDDLELLFSVPPRHQSSLDCGEFEGGKHALLHSNISMTPYQILKFPIDLEHFEKREQLKKSGIAKVIMFLSKSAEETTNKKLAKIWLINGNPEEMPWSKTGLSLLLSLLELSLTRKRLLPT</sequence>
<keyword evidence="2" id="KW-1185">Reference proteome</keyword>
<organism evidence="1 2">
    <name type="scientific">Rhododendron molle</name>
    <name type="common">Chinese azalea</name>
    <name type="synonym">Azalea mollis</name>
    <dbReference type="NCBI Taxonomy" id="49168"/>
    <lineage>
        <taxon>Eukaryota</taxon>
        <taxon>Viridiplantae</taxon>
        <taxon>Streptophyta</taxon>
        <taxon>Embryophyta</taxon>
        <taxon>Tracheophyta</taxon>
        <taxon>Spermatophyta</taxon>
        <taxon>Magnoliopsida</taxon>
        <taxon>eudicotyledons</taxon>
        <taxon>Gunneridae</taxon>
        <taxon>Pentapetalae</taxon>
        <taxon>asterids</taxon>
        <taxon>Ericales</taxon>
        <taxon>Ericaceae</taxon>
        <taxon>Ericoideae</taxon>
        <taxon>Rhodoreae</taxon>
        <taxon>Rhododendron</taxon>
    </lineage>
</organism>
<protein>
    <submittedName>
        <fullName evidence="1">Uncharacterized protein</fullName>
    </submittedName>
</protein>
<evidence type="ECO:0000313" key="2">
    <source>
        <dbReference type="Proteomes" id="UP001062846"/>
    </source>
</evidence>
<evidence type="ECO:0000313" key="1">
    <source>
        <dbReference type="EMBL" id="KAI8536375.1"/>
    </source>
</evidence>
<proteinExistence type="predicted"/>
<comment type="caution">
    <text evidence="1">The sequence shown here is derived from an EMBL/GenBank/DDBJ whole genome shotgun (WGS) entry which is preliminary data.</text>
</comment>
<name>A0ACC0M605_RHOML</name>